<dbReference type="AlphaFoldDB" id="A0A3B0UT60"/>
<dbReference type="SUPFAM" id="SSF49464">
    <property type="entry name" value="Carboxypeptidase regulatory domain-like"/>
    <property type="match status" value="1"/>
</dbReference>
<dbReference type="EMBL" id="UOET01000239">
    <property type="protein sequence ID" value="VAW28437.1"/>
    <property type="molecule type" value="Genomic_DNA"/>
</dbReference>
<proteinExistence type="predicted"/>
<dbReference type="InterPro" id="IPR008969">
    <property type="entry name" value="CarboxyPept-like_regulatory"/>
</dbReference>
<evidence type="ECO:0008006" key="2">
    <source>
        <dbReference type="Google" id="ProtNLM"/>
    </source>
</evidence>
<protein>
    <recommendedName>
        <fullName evidence="2">TonB-dependent receptor</fullName>
    </recommendedName>
</protein>
<reference evidence="1" key="1">
    <citation type="submission" date="2018-06" db="EMBL/GenBank/DDBJ databases">
        <authorList>
            <person name="Zhirakovskaya E."/>
        </authorList>
    </citation>
    <scope>NUCLEOTIDE SEQUENCE</scope>
</reference>
<evidence type="ECO:0000313" key="1">
    <source>
        <dbReference type="EMBL" id="VAW28437.1"/>
    </source>
</evidence>
<gene>
    <name evidence="1" type="ORF">MNBD_BACTEROID07-1405</name>
</gene>
<name>A0A3B0UT60_9ZZZZ</name>
<organism evidence="1">
    <name type="scientific">hydrothermal vent metagenome</name>
    <dbReference type="NCBI Taxonomy" id="652676"/>
    <lineage>
        <taxon>unclassified sequences</taxon>
        <taxon>metagenomes</taxon>
        <taxon>ecological metagenomes</taxon>
    </lineage>
</organism>
<dbReference type="Gene3D" id="2.60.40.1120">
    <property type="entry name" value="Carboxypeptidase-like, regulatory domain"/>
    <property type="match status" value="1"/>
</dbReference>
<dbReference type="Pfam" id="PF13715">
    <property type="entry name" value="CarbopepD_reg_2"/>
    <property type="match status" value="1"/>
</dbReference>
<accession>A0A3B0UT60</accession>
<sequence length="295" mass="32940">MKYLYATMAGVILSLLCSNFLIAQDTLRLVGSVYDSATHQPVQYVNIGIAGQGIGTVSNDIGKFVLRIPSEKSGDSLTFSYIGYQSKKIKITSHSDGKPIAVLLKPKVVQLKQIEVLSKKLKVKTKGNESRMSAIVFTISHAFSLGVESGCVIKLPNKPVYIKDFNFHIVTNNTDSVKFRLNVYSYDGKVGENLLHQNIYFTVPGKVLGDFKVDLNKYHIVVRGDVFVAVEVVDVYTRAASPDIKSDEYKYDRLYISGTVFGSKCLRRKTNFDKWVKFEGIPGTFSIGFWLTVTY</sequence>